<name>A0ABW2RPI1_9BACL</name>
<dbReference type="EMBL" id="JBHTBW010000062">
    <property type="protein sequence ID" value="MFC7442844.1"/>
    <property type="molecule type" value="Genomic_DNA"/>
</dbReference>
<dbReference type="SUPFAM" id="SSF48008">
    <property type="entry name" value="GntR ligand-binding domain-like"/>
    <property type="match status" value="1"/>
</dbReference>
<feature type="domain" description="HTH gntR-type" evidence="4">
    <location>
        <begin position="8"/>
        <end position="76"/>
    </location>
</feature>
<proteinExistence type="predicted"/>
<dbReference type="SMART" id="SM00895">
    <property type="entry name" value="FCD"/>
    <property type="match status" value="1"/>
</dbReference>
<dbReference type="SMART" id="SM00345">
    <property type="entry name" value="HTH_GNTR"/>
    <property type="match status" value="1"/>
</dbReference>
<evidence type="ECO:0000313" key="5">
    <source>
        <dbReference type="EMBL" id="MFC7442844.1"/>
    </source>
</evidence>
<dbReference type="InterPro" id="IPR000524">
    <property type="entry name" value="Tscrpt_reg_HTH_GntR"/>
</dbReference>
<dbReference type="InterPro" id="IPR008920">
    <property type="entry name" value="TF_FadR/GntR_C"/>
</dbReference>
<dbReference type="Proteomes" id="UP001596500">
    <property type="component" value="Unassembled WGS sequence"/>
</dbReference>
<keyword evidence="6" id="KW-1185">Reference proteome</keyword>
<dbReference type="InterPro" id="IPR011711">
    <property type="entry name" value="GntR_C"/>
</dbReference>
<keyword evidence="3" id="KW-0804">Transcription</keyword>
<reference evidence="6" key="1">
    <citation type="journal article" date="2019" name="Int. J. Syst. Evol. Microbiol.">
        <title>The Global Catalogue of Microorganisms (GCM) 10K type strain sequencing project: providing services to taxonomists for standard genome sequencing and annotation.</title>
        <authorList>
            <consortium name="The Broad Institute Genomics Platform"/>
            <consortium name="The Broad Institute Genome Sequencing Center for Infectious Disease"/>
            <person name="Wu L."/>
            <person name="Ma J."/>
        </authorList>
    </citation>
    <scope>NUCLEOTIDE SEQUENCE [LARGE SCALE GENOMIC DNA]</scope>
    <source>
        <strain evidence="6">CGMCC 1.12942</strain>
    </source>
</reference>
<dbReference type="CDD" id="cd07377">
    <property type="entry name" value="WHTH_GntR"/>
    <property type="match status" value="1"/>
</dbReference>
<dbReference type="SUPFAM" id="SSF46785">
    <property type="entry name" value="Winged helix' DNA-binding domain"/>
    <property type="match status" value="1"/>
</dbReference>
<evidence type="ECO:0000256" key="2">
    <source>
        <dbReference type="ARBA" id="ARBA00023125"/>
    </source>
</evidence>
<dbReference type="PRINTS" id="PR00035">
    <property type="entry name" value="HTHGNTR"/>
</dbReference>
<gene>
    <name evidence="5" type="ORF">ACFQNG_17360</name>
</gene>
<dbReference type="InterPro" id="IPR036388">
    <property type="entry name" value="WH-like_DNA-bd_sf"/>
</dbReference>
<dbReference type="PANTHER" id="PTHR43537">
    <property type="entry name" value="TRANSCRIPTIONAL REGULATOR, GNTR FAMILY"/>
    <property type="match status" value="1"/>
</dbReference>
<dbReference type="InterPro" id="IPR036390">
    <property type="entry name" value="WH_DNA-bd_sf"/>
</dbReference>
<dbReference type="Gene3D" id="1.20.120.530">
    <property type="entry name" value="GntR ligand-binding domain-like"/>
    <property type="match status" value="1"/>
</dbReference>
<comment type="caution">
    <text evidence="5">The sequence shown here is derived from an EMBL/GenBank/DDBJ whole genome shotgun (WGS) entry which is preliminary data.</text>
</comment>
<dbReference type="PANTHER" id="PTHR43537:SF54">
    <property type="entry name" value="TRANSCRIPTIONAL REGULATOR, GNTR FAMILY"/>
    <property type="match status" value="1"/>
</dbReference>
<keyword evidence="1" id="KW-0805">Transcription regulation</keyword>
<dbReference type="Pfam" id="PF07729">
    <property type="entry name" value="FCD"/>
    <property type="match status" value="1"/>
</dbReference>
<keyword evidence="2" id="KW-0238">DNA-binding</keyword>
<organism evidence="5 6">
    <name type="scientific">Laceyella putida</name>
    <dbReference type="NCBI Taxonomy" id="110101"/>
    <lineage>
        <taxon>Bacteria</taxon>
        <taxon>Bacillati</taxon>
        <taxon>Bacillota</taxon>
        <taxon>Bacilli</taxon>
        <taxon>Bacillales</taxon>
        <taxon>Thermoactinomycetaceae</taxon>
        <taxon>Laceyella</taxon>
    </lineage>
</organism>
<dbReference type="PROSITE" id="PS50949">
    <property type="entry name" value="HTH_GNTR"/>
    <property type="match status" value="1"/>
</dbReference>
<dbReference type="Pfam" id="PF00392">
    <property type="entry name" value="GntR"/>
    <property type="match status" value="1"/>
</dbReference>
<evidence type="ECO:0000256" key="3">
    <source>
        <dbReference type="ARBA" id="ARBA00023163"/>
    </source>
</evidence>
<sequence>MTRAETSCSKFQVILERIYDIIEEDGLQPGDRLPSERELSERLNAGRSSVREVLRSLELLGLISTRRGEGTYLEPFYAHHMVDLLARFILQDQKSRQGLLEMRELLELGAVRLAFNKGRELELASLEKLLDEMKHAVTQKQNPSTQIEQFHKTIIQMADNYLLKRVWVPVTQFIHAVVPMDQEVNEARWHSLLLKYEQLVAALKERRQTQATALLVEILDLIKYS</sequence>
<dbReference type="Gene3D" id="1.10.10.10">
    <property type="entry name" value="Winged helix-like DNA-binding domain superfamily/Winged helix DNA-binding domain"/>
    <property type="match status" value="1"/>
</dbReference>
<evidence type="ECO:0000313" key="6">
    <source>
        <dbReference type="Proteomes" id="UP001596500"/>
    </source>
</evidence>
<evidence type="ECO:0000256" key="1">
    <source>
        <dbReference type="ARBA" id="ARBA00023015"/>
    </source>
</evidence>
<dbReference type="RefSeq" id="WP_379866996.1">
    <property type="nucleotide sequence ID" value="NZ_JBHTBW010000062.1"/>
</dbReference>
<protein>
    <submittedName>
        <fullName evidence="5">FadR/GntR family transcriptional regulator</fullName>
    </submittedName>
</protein>
<accession>A0ABW2RPI1</accession>
<evidence type="ECO:0000259" key="4">
    <source>
        <dbReference type="PROSITE" id="PS50949"/>
    </source>
</evidence>